<sequence>MGVNVGGEFIGGEFLTVHLSRPPGVEVDCGVTKKVPLRGADSKKKIAWVSWVNVCKPKKEGGLGVRDLRLVNNACLVSGGGGSFLKEHESVAIFFWLGTQVDSQSDWFSEGVFKRIGNGKLTYFWFDPRVDMVLLRIRYQSLFQASDQCLDRDGDMGNWVSGVRSPTLARDMT</sequence>
<reference evidence="1 2" key="1">
    <citation type="journal article" date="2014" name="Am. J. Bot.">
        <title>Genome assembly and annotation for red clover (Trifolium pratense; Fabaceae).</title>
        <authorList>
            <person name="Istvanek J."/>
            <person name="Jaros M."/>
            <person name="Krenek A."/>
            <person name="Repkova J."/>
        </authorList>
    </citation>
    <scope>NUCLEOTIDE SEQUENCE [LARGE SCALE GENOMIC DNA]</scope>
    <source>
        <strain evidence="2">cv. Tatra</strain>
        <tissue evidence="1">Young leaves</tissue>
    </source>
</reference>
<organism evidence="1 2">
    <name type="scientific">Trifolium pratense</name>
    <name type="common">Red clover</name>
    <dbReference type="NCBI Taxonomy" id="57577"/>
    <lineage>
        <taxon>Eukaryota</taxon>
        <taxon>Viridiplantae</taxon>
        <taxon>Streptophyta</taxon>
        <taxon>Embryophyta</taxon>
        <taxon>Tracheophyta</taxon>
        <taxon>Spermatophyta</taxon>
        <taxon>Magnoliopsida</taxon>
        <taxon>eudicotyledons</taxon>
        <taxon>Gunneridae</taxon>
        <taxon>Pentapetalae</taxon>
        <taxon>rosids</taxon>
        <taxon>fabids</taxon>
        <taxon>Fabales</taxon>
        <taxon>Fabaceae</taxon>
        <taxon>Papilionoideae</taxon>
        <taxon>50 kb inversion clade</taxon>
        <taxon>NPAAA clade</taxon>
        <taxon>Hologalegina</taxon>
        <taxon>IRL clade</taxon>
        <taxon>Trifolieae</taxon>
        <taxon>Trifolium</taxon>
    </lineage>
</organism>
<accession>A0A2K3LZL8</accession>
<name>A0A2K3LZL8_TRIPR</name>
<comment type="caution">
    <text evidence="1">The sequence shown here is derived from an EMBL/GenBank/DDBJ whole genome shotgun (WGS) entry which is preliminary data.</text>
</comment>
<gene>
    <name evidence="1" type="ORF">L195_g040039</name>
</gene>
<evidence type="ECO:0000313" key="1">
    <source>
        <dbReference type="EMBL" id="PNX83988.1"/>
    </source>
</evidence>
<proteinExistence type="predicted"/>
<dbReference type="EMBL" id="ASHM01045340">
    <property type="protein sequence ID" value="PNX83988.1"/>
    <property type="molecule type" value="Genomic_DNA"/>
</dbReference>
<dbReference type="Proteomes" id="UP000236291">
    <property type="component" value="Unassembled WGS sequence"/>
</dbReference>
<reference evidence="1 2" key="2">
    <citation type="journal article" date="2017" name="Front. Plant Sci.">
        <title>Gene Classification and Mining of Molecular Markers Useful in Red Clover (Trifolium pratense) Breeding.</title>
        <authorList>
            <person name="Istvanek J."/>
            <person name="Dluhosova J."/>
            <person name="Dluhos P."/>
            <person name="Patkova L."/>
            <person name="Nedelnik J."/>
            <person name="Repkova J."/>
        </authorList>
    </citation>
    <scope>NUCLEOTIDE SEQUENCE [LARGE SCALE GENOMIC DNA]</scope>
    <source>
        <strain evidence="2">cv. Tatra</strain>
        <tissue evidence="1">Young leaves</tissue>
    </source>
</reference>
<evidence type="ECO:0008006" key="3">
    <source>
        <dbReference type="Google" id="ProtNLM"/>
    </source>
</evidence>
<dbReference type="AlphaFoldDB" id="A0A2K3LZL8"/>
<evidence type="ECO:0000313" key="2">
    <source>
        <dbReference type="Proteomes" id="UP000236291"/>
    </source>
</evidence>
<protein>
    <recommendedName>
        <fullName evidence="3">Cysteine-rich receptor-like protein kinase</fullName>
    </recommendedName>
</protein>